<comment type="function">
    <text evidence="6">The RuvA-RuvB-RuvC complex processes Holliday junction (HJ) DNA during genetic recombination and DNA repair, while the RuvA-RuvB complex plays an important role in the rescue of blocked DNA replication forks via replication fork reversal (RFR). RuvA specifically binds to HJ cruciform DNA, conferring on it an open structure. The RuvB hexamer acts as an ATP-dependent pump, pulling dsDNA into and through the RuvAB complex. HJ branch migration allows RuvC to scan DNA until it finds its consensus sequence, where it cleaves and resolves the cruciform DNA.</text>
</comment>
<dbReference type="SUPFAM" id="SSF50249">
    <property type="entry name" value="Nucleic acid-binding proteins"/>
    <property type="match status" value="1"/>
</dbReference>
<evidence type="ECO:0000313" key="8">
    <source>
        <dbReference type="EMBL" id="AKU91352.1"/>
    </source>
</evidence>
<dbReference type="InterPro" id="IPR012340">
    <property type="entry name" value="NA-bd_OB-fold"/>
</dbReference>
<dbReference type="GO" id="GO:0005524">
    <property type="term" value="F:ATP binding"/>
    <property type="evidence" value="ECO:0007669"/>
    <property type="project" value="InterPro"/>
</dbReference>
<dbReference type="CDD" id="cd00080">
    <property type="entry name" value="H3TH_StructSpec-5'-nucleases"/>
    <property type="match status" value="1"/>
</dbReference>
<dbReference type="Pfam" id="PF01330">
    <property type="entry name" value="RuvA_N"/>
    <property type="match status" value="1"/>
</dbReference>
<dbReference type="HAMAP" id="MF_00031">
    <property type="entry name" value="DNA_HJ_migration_RuvA"/>
    <property type="match status" value="1"/>
</dbReference>
<keyword evidence="1 6" id="KW-0963">Cytoplasm</keyword>
<dbReference type="OrthoDB" id="5293449at2"/>
<evidence type="ECO:0000259" key="7">
    <source>
        <dbReference type="SMART" id="SM00278"/>
    </source>
</evidence>
<accession>A0A0K1PCX3</accession>
<dbReference type="EMBL" id="CP012332">
    <property type="protein sequence ID" value="AKU91352.1"/>
    <property type="molecule type" value="Genomic_DNA"/>
</dbReference>
<dbReference type="GO" id="GO:0006310">
    <property type="term" value="P:DNA recombination"/>
    <property type="evidence" value="ECO:0007669"/>
    <property type="project" value="UniProtKB-UniRule"/>
</dbReference>
<dbReference type="GO" id="GO:0006281">
    <property type="term" value="P:DNA repair"/>
    <property type="evidence" value="ECO:0007669"/>
    <property type="project" value="UniProtKB-UniRule"/>
</dbReference>
<keyword evidence="2 6" id="KW-0227">DNA damage</keyword>
<dbReference type="InterPro" id="IPR000085">
    <property type="entry name" value="RuvA"/>
</dbReference>
<dbReference type="InterPro" id="IPR003583">
    <property type="entry name" value="Hlx-hairpin-Hlx_DNA-bd_motif"/>
</dbReference>
<proteinExistence type="inferred from homology"/>
<keyword evidence="8" id="KW-0547">Nucleotide-binding</keyword>
<protein>
    <recommendedName>
        <fullName evidence="6">Holliday junction branch migration complex subunit RuvA</fullName>
    </recommendedName>
</protein>
<keyword evidence="4 6" id="KW-0233">DNA recombination</keyword>
<gene>
    <name evidence="6" type="primary">ruvA</name>
    <name evidence="8" type="ORF">AKJ08_1739</name>
</gene>
<dbReference type="GO" id="GO:0009379">
    <property type="term" value="C:Holliday junction helicase complex"/>
    <property type="evidence" value="ECO:0007669"/>
    <property type="project" value="InterPro"/>
</dbReference>
<evidence type="ECO:0000256" key="6">
    <source>
        <dbReference type="HAMAP-Rule" id="MF_00031"/>
    </source>
</evidence>
<feature type="domain" description="Helix-hairpin-helix DNA-binding motif class 1" evidence="7">
    <location>
        <begin position="107"/>
        <end position="126"/>
    </location>
</feature>
<dbReference type="SMART" id="SM00278">
    <property type="entry name" value="HhH1"/>
    <property type="match status" value="2"/>
</dbReference>
<comment type="caution">
    <text evidence="6">Lacks conserved residue(s) required for the propagation of feature annotation.</text>
</comment>
<reference evidence="8 9" key="1">
    <citation type="submission" date="2015-08" db="EMBL/GenBank/DDBJ databases">
        <authorList>
            <person name="Babu N.S."/>
            <person name="Beckwith C.J."/>
            <person name="Beseler K.G."/>
            <person name="Brison A."/>
            <person name="Carone J.V."/>
            <person name="Caskin T.P."/>
            <person name="Diamond M."/>
            <person name="Durham M.E."/>
            <person name="Foxe J.M."/>
            <person name="Go M."/>
            <person name="Henderson B.A."/>
            <person name="Jones I.B."/>
            <person name="McGettigan J.A."/>
            <person name="Micheletti S.J."/>
            <person name="Nasrallah M.E."/>
            <person name="Ortiz D."/>
            <person name="Piller C.R."/>
            <person name="Privatt S.R."/>
            <person name="Schneider S.L."/>
            <person name="Sharp S."/>
            <person name="Smith T.C."/>
            <person name="Stanton J.D."/>
            <person name="Ullery H.E."/>
            <person name="Wilson R.J."/>
            <person name="Serrano M.G."/>
            <person name="Buck G."/>
            <person name="Lee V."/>
            <person name="Wang Y."/>
            <person name="Carvalho R."/>
            <person name="Voegtly L."/>
            <person name="Shi R."/>
            <person name="Duckworth R."/>
            <person name="Johnson A."/>
            <person name="Loviza R."/>
            <person name="Walstead R."/>
            <person name="Shah Z."/>
            <person name="Kiflezghi M."/>
            <person name="Wade K."/>
            <person name="Ball S.L."/>
            <person name="Bradley K.W."/>
            <person name="Asai D.J."/>
            <person name="Bowman C.A."/>
            <person name="Russell D.A."/>
            <person name="Pope W.H."/>
            <person name="Jacobs-Sera D."/>
            <person name="Hendrix R.W."/>
            <person name="Hatfull G.F."/>
        </authorList>
    </citation>
    <scope>NUCLEOTIDE SEQUENCE [LARGE SCALE GENOMIC DNA]</scope>
    <source>
        <strain evidence="8 9">DSM 27710</strain>
    </source>
</reference>
<dbReference type="Pfam" id="PF14520">
    <property type="entry name" value="HHH_5"/>
    <property type="match status" value="1"/>
</dbReference>
<dbReference type="Gene3D" id="1.10.8.10">
    <property type="entry name" value="DNA helicase RuvA subunit, C-terminal domain"/>
    <property type="match status" value="1"/>
</dbReference>
<dbReference type="GO" id="GO:0009378">
    <property type="term" value="F:four-way junction helicase activity"/>
    <property type="evidence" value="ECO:0007669"/>
    <property type="project" value="InterPro"/>
</dbReference>
<dbReference type="NCBIfam" id="TIGR00084">
    <property type="entry name" value="ruvA"/>
    <property type="match status" value="1"/>
</dbReference>
<dbReference type="InterPro" id="IPR036267">
    <property type="entry name" value="RuvA_C_sf"/>
</dbReference>
<dbReference type="GO" id="GO:0000400">
    <property type="term" value="F:four-way junction DNA binding"/>
    <property type="evidence" value="ECO:0007669"/>
    <property type="project" value="UniProtKB-UniRule"/>
</dbReference>
<comment type="subunit">
    <text evidence="6">Homotetramer. Forms an RuvA(8)-RuvB(12)-Holliday junction (HJ) complex. HJ DNA is sandwiched between 2 RuvA tetramers; dsDNA enters through RuvA and exits via RuvB. An RuvB hexamer assembles on each DNA strand where it exits the tetramer. Each RuvB hexamer is contacted by two RuvA subunits (via domain III) on 2 adjacent RuvB subunits; this complex drives branch migration. In the full resolvosome a probable DNA-RuvA(4)-RuvB(12)-RuvC(2) complex forms which resolves the HJ.</text>
</comment>
<sequence>MIAQLKGTVDRKAIGGMILDVGGVGYLVTCSETTLARLPTGAQVTMRIHTAVREDAIELFGFSSELEEALFRELIRVQGVGPRAAMNLLSGGEPEEIAAAIVGGDLARLKKLPGVGKKTAERLVLDLRERLASFVPASTPRAAPAVNVVAPKDELFRALEALGFKPAEADRLAAEARGRAAADASLEDLVREALRAR</sequence>
<dbReference type="CDD" id="cd14332">
    <property type="entry name" value="UBA_RuvA_C"/>
    <property type="match status" value="1"/>
</dbReference>
<dbReference type="SUPFAM" id="SSF46929">
    <property type="entry name" value="DNA helicase RuvA subunit, C-terminal domain"/>
    <property type="match status" value="1"/>
</dbReference>
<feature type="region of interest" description="Domain III" evidence="6">
    <location>
        <begin position="153"/>
        <end position="197"/>
    </location>
</feature>
<dbReference type="GO" id="GO:0048476">
    <property type="term" value="C:Holliday junction resolvase complex"/>
    <property type="evidence" value="ECO:0007669"/>
    <property type="project" value="UniProtKB-UniRule"/>
</dbReference>
<comment type="similarity">
    <text evidence="6">Belongs to the RuvA family.</text>
</comment>
<organism evidence="8 9">
    <name type="scientific">Vulgatibacter incomptus</name>
    <dbReference type="NCBI Taxonomy" id="1391653"/>
    <lineage>
        <taxon>Bacteria</taxon>
        <taxon>Pseudomonadati</taxon>
        <taxon>Myxococcota</taxon>
        <taxon>Myxococcia</taxon>
        <taxon>Myxococcales</taxon>
        <taxon>Cystobacterineae</taxon>
        <taxon>Vulgatibacteraceae</taxon>
        <taxon>Vulgatibacter</taxon>
    </lineage>
</organism>
<dbReference type="InterPro" id="IPR013849">
    <property type="entry name" value="DNA_helicase_Holl-junc_RuvA_I"/>
</dbReference>
<feature type="domain" description="Helix-hairpin-helix DNA-binding motif class 1" evidence="7">
    <location>
        <begin position="72"/>
        <end position="91"/>
    </location>
</feature>
<dbReference type="InterPro" id="IPR011114">
    <property type="entry name" value="RuvA_C"/>
</dbReference>
<keyword evidence="9" id="KW-1185">Reference proteome</keyword>
<evidence type="ECO:0000256" key="2">
    <source>
        <dbReference type="ARBA" id="ARBA00022763"/>
    </source>
</evidence>
<evidence type="ECO:0000256" key="4">
    <source>
        <dbReference type="ARBA" id="ARBA00023172"/>
    </source>
</evidence>
<keyword evidence="3 6" id="KW-0238">DNA-binding</keyword>
<dbReference type="InterPro" id="IPR010994">
    <property type="entry name" value="RuvA_2-like"/>
</dbReference>
<evidence type="ECO:0000313" key="9">
    <source>
        <dbReference type="Proteomes" id="UP000055590"/>
    </source>
</evidence>
<dbReference type="Gene3D" id="2.40.50.140">
    <property type="entry name" value="Nucleic acid-binding proteins"/>
    <property type="match status" value="1"/>
</dbReference>
<name>A0A0K1PCX3_9BACT</name>
<keyword evidence="8" id="KW-0067">ATP-binding</keyword>
<dbReference type="Pfam" id="PF07499">
    <property type="entry name" value="RuvA_C"/>
    <property type="match status" value="1"/>
</dbReference>
<dbReference type="SUPFAM" id="SSF47781">
    <property type="entry name" value="RuvA domain 2-like"/>
    <property type="match status" value="1"/>
</dbReference>
<comment type="domain">
    <text evidence="6">Has three domains with a flexible linker between the domains II and III and assumes an 'L' shape. Domain III is highly mobile and contacts RuvB.</text>
</comment>
<dbReference type="AlphaFoldDB" id="A0A0K1PCX3"/>
<dbReference type="RefSeq" id="WP_050725675.1">
    <property type="nucleotide sequence ID" value="NZ_CP012332.1"/>
</dbReference>
<dbReference type="KEGG" id="vin:AKJ08_1739"/>
<dbReference type="Gene3D" id="1.10.150.20">
    <property type="entry name" value="5' to 3' exonuclease, C-terminal subdomain"/>
    <property type="match status" value="1"/>
</dbReference>
<keyword evidence="8" id="KW-0378">Hydrolase</keyword>
<evidence type="ECO:0000256" key="5">
    <source>
        <dbReference type="ARBA" id="ARBA00023204"/>
    </source>
</evidence>
<dbReference type="Proteomes" id="UP000055590">
    <property type="component" value="Chromosome"/>
</dbReference>
<evidence type="ECO:0000256" key="1">
    <source>
        <dbReference type="ARBA" id="ARBA00022490"/>
    </source>
</evidence>
<comment type="subcellular location">
    <subcellularLocation>
        <location evidence="6">Cytoplasm</location>
    </subcellularLocation>
</comment>
<evidence type="ECO:0000256" key="3">
    <source>
        <dbReference type="ARBA" id="ARBA00023125"/>
    </source>
</evidence>
<keyword evidence="5 6" id="KW-0234">DNA repair</keyword>
<dbReference type="STRING" id="1391653.AKJ08_1739"/>
<keyword evidence="8" id="KW-0347">Helicase</keyword>
<dbReference type="PATRIC" id="fig|1391653.3.peg.1825"/>
<dbReference type="GO" id="GO:0005737">
    <property type="term" value="C:cytoplasm"/>
    <property type="evidence" value="ECO:0007669"/>
    <property type="project" value="UniProtKB-SubCell"/>
</dbReference>